<dbReference type="Gene3D" id="3.20.20.80">
    <property type="entry name" value="Glycosidases"/>
    <property type="match status" value="2"/>
</dbReference>
<feature type="compositionally biased region" description="Low complexity" evidence="8">
    <location>
        <begin position="528"/>
        <end position="561"/>
    </location>
</feature>
<dbReference type="Gene3D" id="3.10.50.10">
    <property type="match status" value="1"/>
</dbReference>
<dbReference type="SUPFAM" id="SSF51445">
    <property type="entry name" value="(Trans)glycosidases"/>
    <property type="match status" value="1"/>
</dbReference>
<dbReference type="GO" id="GO:0000272">
    <property type="term" value="P:polysaccharide catabolic process"/>
    <property type="evidence" value="ECO:0007669"/>
    <property type="project" value="UniProtKB-KW"/>
</dbReference>
<dbReference type="InterPro" id="IPR001579">
    <property type="entry name" value="Glyco_hydro_18_chit_AS"/>
</dbReference>
<dbReference type="PANTHER" id="PTHR11177:SF392">
    <property type="entry name" value="HAP41P"/>
    <property type="match status" value="1"/>
</dbReference>
<evidence type="ECO:0000256" key="7">
    <source>
        <dbReference type="RuleBase" id="RU000489"/>
    </source>
</evidence>
<dbReference type="AlphaFoldDB" id="A0A371DSK4"/>
<feature type="chain" id="PRO_5016894884" evidence="9">
    <location>
        <begin position="22"/>
        <end position="677"/>
    </location>
</feature>
<comment type="catalytic activity">
    <reaction evidence="1">
        <text>Random endo-hydrolysis of N-acetyl-beta-D-glucosaminide (1-&gt;4)-beta-linkages in chitin and chitodextrins.</text>
        <dbReference type="EC" id="3.2.1.14"/>
    </reaction>
</comment>
<reference evidence="11 12" key="1">
    <citation type="journal article" date="2018" name="Biotechnol. Biofuels">
        <title>Integrative visual omics of the white-rot fungus Polyporus brumalis exposes the biotechnological potential of its oxidative enzymes for delignifying raw plant biomass.</title>
        <authorList>
            <person name="Miyauchi S."/>
            <person name="Rancon A."/>
            <person name="Drula E."/>
            <person name="Hage H."/>
            <person name="Chaduli D."/>
            <person name="Favel A."/>
            <person name="Grisel S."/>
            <person name="Henrissat B."/>
            <person name="Herpoel-Gimbert I."/>
            <person name="Ruiz-Duenas F.J."/>
            <person name="Chevret D."/>
            <person name="Hainaut M."/>
            <person name="Lin J."/>
            <person name="Wang M."/>
            <person name="Pangilinan J."/>
            <person name="Lipzen A."/>
            <person name="Lesage-Meessen L."/>
            <person name="Navarro D."/>
            <person name="Riley R."/>
            <person name="Grigoriev I.V."/>
            <person name="Zhou S."/>
            <person name="Raouche S."/>
            <person name="Rosso M.N."/>
        </authorList>
    </citation>
    <scope>NUCLEOTIDE SEQUENCE [LARGE SCALE GENOMIC DNA]</scope>
    <source>
        <strain evidence="11 12">BRFM 1820</strain>
    </source>
</reference>
<dbReference type="SMART" id="SM00636">
    <property type="entry name" value="Glyco_18"/>
    <property type="match status" value="1"/>
</dbReference>
<keyword evidence="6" id="KW-0624">Polysaccharide degradation</keyword>
<accession>A0A371DSK4</accession>
<dbReference type="Proteomes" id="UP000256964">
    <property type="component" value="Unassembled WGS sequence"/>
</dbReference>
<dbReference type="EMBL" id="KZ857382">
    <property type="protein sequence ID" value="RDX55533.1"/>
    <property type="molecule type" value="Genomic_DNA"/>
</dbReference>
<keyword evidence="2 7" id="KW-0378">Hydrolase</keyword>
<evidence type="ECO:0000256" key="6">
    <source>
        <dbReference type="ARBA" id="ARBA00023326"/>
    </source>
</evidence>
<proteinExistence type="predicted"/>
<feature type="region of interest" description="Disordered" evidence="8">
    <location>
        <begin position="448"/>
        <end position="485"/>
    </location>
</feature>
<dbReference type="OrthoDB" id="73875at2759"/>
<keyword evidence="9" id="KW-0732">Signal</keyword>
<dbReference type="InterPro" id="IPR029070">
    <property type="entry name" value="Chitinase_insertion_sf"/>
</dbReference>
<dbReference type="GO" id="GO:0008061">
    <property type="term" value="F:chitin binding"/>
    <property type="evidence" value="ECO:0007669"/>
    <property type="project" value="InterPro"/>
</dbReference>
<evidence type="ECO:0000313" key="12">
    <source>
        <dbReference type="Proteomes" id="UP000256964"/>
    </source>
</evidence>
<dbReference type="Pfam" id="PF00704">
    <property type="entry name" value="Glyco_hydro_18"/>
    <property type="match status" value="1"/>
</dbReference>
<evidence type="ECO:0000256" key="9">
    <source>
        <dbReference type="SAM" id="SignalP"/>
    </source>
</evidence>
<dbReference type="GO" id="GO:0008843">
    <property type="term" value="F:endochitinase activity"/>
    <property type="evidence" value="ECO:0007669"/>
    <property type="project" value="UniProtKB-EC"/>
</dbReference>
<dbReference type="GO" id="GO:0006032">
    <property type="term" value="P:chitin catabolic process"/>
    <property type="evidence" value="ECO:0007669"/>
    <property type="project" value="UniProtKB-KW"/>
</dbReference>
<organism evidence="11 12">
    <name type="scientific">Lentinus brumalis</name>
    <dbReference type="NCBI Taxonomy" id="2498619"/>
    <lineage>
        <taxon>Eukaryota</taxon>
        <taxon>Fungi</taxon>
        <taxon>Dikarya</taxon>
        <taxon>Basidiomycota</taxon>
        <taxon>Agaricomycotina</taxon>
        <taxon>Agaricomycetes</taxon>
        <taxon>Polyporales</taxon>
        <taxon>Polyporaceae</taxon>
        <taxon>Lentinus</taxon>
    </lineage>
</organism>
<evidence type="ECO:0000256" key="2">
    <source>
        <dbReference type="ARBA" id="ARBA00022801"/>
    </source>
</evidence>
<keyword evidence="4" id="KW-0119">Carbohydrate metabolism</keyword>
<evidence type="ECO:0000259" key="10">
    <source>
        <dbReference type="PROSITE" id="PS51910"/>
    </source>
</evidence>
<keyword evidence="5 7" id="KW-0326">Glycosidase</keyword>
<feature type="signal peptide" evidence="9">
    <location>
        <begin position="1"/>
        <end position="21"/>
    </location>
</feature>
<keyword evidence="12" id="KW-1185">Reference proteome</keyword>
<feature type="compositionally biased region" description="Low complexity" evidence="8">
    <location>
        <begin position="127"/>
        <end position="143"/>
    </location>
</feature>
<dbReference type="PROSITE" id="PS01095">
    <property type="entry name" value="GH18_1"/>
    <property type="match status" value="1"/>
</dbReference>
<evidence type="ECO:0000256" key="8">
    <source>
        <dbReference type="SAM" id="MobiDB-lite"/>
    </source>
</evidence>
<dbReference type="InterPro" id="IPR050314">
    <property type="entry name" value="Glycosyl_Hydrlase_18"/>
</dbReference>
<dbReference type="PROSITE" id="PS51910">
    <property type="entry name" value="GH18_2"/>
    <property type="match status" value="1"/>
</dbReference>
<evidence type="ECO:0000256" key="1">
    <source>
        <dbReference type="ARBA" id="ARBA00000822"/>
    </source>
</evidence>
<gene>
    <name evidence="11" type="ORF">OH76DRAFT_1396915</name>
</gene>
<evidence type="ECO:0000256" key="4">
    <source>
        <dbReference type="ARBA" id="ARBA00023277"/>
    </source>
</evidence>
<name>A0A371DSK4_9APHY</name>
<keyword evidence="3" id="KW-0146">Chitin degradation</keyword>
<feature type="domain" description="GH18" evidence="10">
    <location>
        <begin position="146"/>
        <end position="677"/>
    </location>
</feature>
<dbReference type="STRING" id="139420.A0A371DSK4"/>
<evidence type="ECO:0000256" key="5">
    <source>
        <dbReference type="ARBA" id="ARBA00023295"/>
    </source>
</evidence>
<feature type="region of interest" description="Disordered" evidence="8">
    <location>
        <begin position="526"/>
        <end position="575"/>
    </location>
</feature>
<dbReference type="GO" id="GO:0005576">
    <property type="term" value="C:extracellular region"/>
    <property type="evidence" value="ECO:0007669"/>
    <property type="project" value="TreeGrafter"/>
</dbReference>
<feature type="compositionally biased region" description="Basic residues" evidence="8">
    <location>
        <begin position="448"/>
        <end position="468"/>
    </location>
</feature>
<dbReference type="InterPro" id="IPR011583">
    <property type="entry name" value="Chitinase_II/V-like_cat"/>
</dbReference>
<protein>
    <submittedName>
        <fullName evidence="11">Glycoside hydrolase</fullName>
    </submittedName>
</protein>
<sequence length="677" mass="71360">MAPKPYLSVTALLLLPLFAHGMPASRSGDIERRQLDAVVTTRTTVIAAETSTLYATVTSTLQALPLAVSALPLSATSDPAAIQSSVPVLVDSGGALHLFSPPPSSTSSLAAIDAPSPSVLAPPPSAPNLSASPDATVSPPSASSTPLVMAYYPDWVSGDYPPDKIDFGRFDWIDFAFAVPDEKFSLSWDGSDDAPATLRRLVQLAHARGKHVKLSVGGWTGSKYVPSPSCHGLCPPPSSHCAYLTFAGVTGVWRIICSGRLADAFCPRYFSPAVATPQGRTTLANNILAMYQQFDVDGIDIDWEYPGQGGNHGNVVRPDDSANFLEFLRTLRGTLPPGAIITAATQTVPFADADGNPMGDVSEFAKVLDWCLLMNYDTWGSSSDPGPNAPLSDSCGNSTQGNANALSALQAWTGAGFPANQLVLGVPSYGYLSRSTVSYLQTRALRRRQFSGASRGRRSRPQRPRRRRREEQGHGRRSPAPVPGLEWVSSLADVFPGGVRVENEDGGMNDGQVQFSELVKQGVLHGYSSSPSADPSSVHVDSTDANGTGNGTGSSSSSTDGAGPGTGTGTGTTPAYMGSFNGADAGALRLAIENAEPRSLFAGDRGFVRMWDACSSTPYLRSAGAGQVVTYDDPVSLEMKAQMVRQAGMRGVNMFDVHGDTEDWDLVDALRRGLGLV</sequence>
<evidence type="ECO:0000313" key="11">
    <source>
        <dbReference type="EMBL" id="RDX55533.1"/>
    </source>
</evidence>
<dbReference type="InterPro" id="IPR017853">
    <property type="entry name" value="GH"/>
</dbReference>
<evidence type="ECO:0000256" key="3">
    <source>
        <dbReference type="ARBA" id="ARBA00023024"/>
    </source>
</evidence>
<feature type="region of interest" description="Disordered" evidence="8">
    <location>
        <begin position="120"/>
        <end position="143"/>
    </location>
</feature>
<dbReference type="PANTHER" id="PTHR11177">
    <property type="entry name" value="CHITINASE"/>
    <property type="match status" value="1"/>
</dbReference>
<dbReference type="InterPro" id="IPR001223">
    <property type="entry name" value="Glyco_hydro18_cat"/>
</dbReference>